<dbReference type="PANTHER" id="PTHR35579:SF3">
    <property type="entry name" value="CRISPR SYSTEM CMS ENDORIBONUCLEASE CSM3"/>
    <property type="match status" value="1"/>
</dbReference>
<dbReference type="KEGG" id="mic:Mic7113_2625"/>
<dbReference type="PANTHER" id="PTHR35579">
    <property type="entry name" value="CRISPR SYSTEM CMS ENDORIBONUCLEASE CSM3"/>
    <property type="match status" value="1"/>
</dbReference>
<dbReference type="Pfam" id="PF03787">
    <property type="entry name" value="RAMPs"/>
    <property type="match status" value="1"/>
</dbReference>
<dbReference type="EMBL" id="CP003630">
    <property type="protein sequence ID" value="AFZ18415.1"/>
    <property type="molecule type" value="Genomic_DNA"/>
</dbReference>
<accession>K9WDE0</accession>
<organism evidence="3 4">
    <name type="scientific">Allocoleopsis franciscana PCC 7113</name>
    <dbReference type="NCBI Taxonomy" id="1173027"/>
    <lineage>
        <taxon>Bacteria</taxon>
        <taxon>Bacillati</taxon>
        <taxon>Cyanobacteriota</taxon>
        <taxon>Cyanophyceae</taxon>
        <taxon>Coleofasciculales</taxon>
        <taxon>Coleofasciculaceae</taxon>
        <taxon>Allocoleopsis</taxon>
        <taxon>Allocoleopsis franciscana</taxon>
    </lineage>
</organism>
<dbReference type="RefSeq" id="WP_015182564.1">
    <property type="nucleotide sequence ID" value="NC_019738.1"/>
</dbReference>
<dbReference type="Proteomes" id="UP000010471">
    <property type="component" value="Chromosome"/>
</dbReference>
<proteinExistence type="predicted"/>
<keyword evidence="4" id="KW-1185">Reference proteome</keyword>
<dbReference type="eggNOG" id="COG1337">
    <property type="taxonomic scope" value="Bacteria"/>
</dbReference>
<evidence type="ECO:0000256" key="1">
    <source>
        <dbReference type="ARBA" id="ARBA00023118"/>
    </source>
</evidence>
<dbReference type="GO" id="GO:0051607">
    <property type="term" value="P:defense response to virus"/>
    <property type="evidence" value="ECO:0007669"/>
    <property type="project" value="UniProtKB-KW"/>
</dbReference>
<gene>
    <name evidence="3" type="ORF">Mic7113_2625</name>
</gene>
<feature type="domain" description="CRISPR type III-associated protein" evidence="2">
    <location>
        <begin position="7"/>
        <end position="213"/>
    </location>
</feature>
<reference evidence="3 4" key="1">
    <citation type="submission" date="2012-06" db="EMBL/GenBank/DDBJ databases">
        <title>Finished chromosome of genome of Microcoleus sp. PCC 7113.</title>
        <authorList>
            <consortium name="US DOE Joint Genome Institute"/>
            <person name="Gugger M."/>
            <person name="Coursin T."/>
            <person name="Rippka R."/>
            <person name="Tandeau De Marsac N."/>
            <person name="Huntemann M."/>
            <person name="Wei C.-L."/>
            <person name="Han J."/>
            <person name="Detter J.C."/>
            <person name="Han C."/>
            <person name="Tapia R."/>
            <person name="Chen A."/>
            <person name="Kyrpides N."/>
            <person name="Mavromatis K."/>
            <person name="Markowitz V."/>
            <person name="Szeto E."/>
            <person name="Ivanova N."/>
            <person name="Pagani I."/>
            <person name="Pati A."/>
            <person name="Goodwin L."/>
            <person name="Nordberg H.P."/>
            <person name="Cantor M.N."/>
            <person name="Hua S.X."/>
            <person name="Woyke T."/>
            <person name="Kerfeld C.A."/>
        </authorList>
    </citation>
    <scope>NUCLEOTIDE SEQUENCE [LARGE SCALE GENOMIC DNA]</scope>
    <source>
        <strain evidence="3 4">PCC 7113</strain>
    </source>
</reference>
<dbReference type="STRING" id="1173027.Mic7113_2625"/>
<dbReference type="PATRIC" id="fig|1173027.3.peg.2886"/>
<dbReference type="InterPro" id="IPR005537">
    <property type="entry name" value="RAMP_III_fam"/>
</dbReference>
<evidence type="ECO:0000313" key="3">
    <source>
        <dbReference type="EMBL" id="AFZ18415.1"/>
    </source>
</evidence>
<protein>
    <submittedName>
        <fullName evidence="3">Putative RAMP superfamily protein probably involved in DNA repair</fullName>
    </submittedName>
</protein>
<evidence type="ECO:0000259" key="2">
    <source>
        <dbReference type="Pfam" id="PF03787"/>
    </source>
</evidence>
<name>K9WDE0_9CYAN</name>
<dbReference type="HOGENOM" id="CLU_085066_0_0_3"/>
<evidence type="ECO:0000313" key="4">
    <source>
        <dbReference type="Proteomes" id="UP000010471"/>
    </source>
</evidence>
<dbReference type="CDD" id="cd09726">
    <property type="entry name" value="RAMP_I_III"/>
    <property type="match status" value="1"/>
</dbReference>
<keyword evidence="1" id="KW-0051">Antiviral defense</keyword>
<dbReference type="InterPro" id="IPR052216">
    <property type="entry name" value="CRISPR_Csm3_endoribonuclease"/>
</dbReference>
<dbReference type="AlphaFoldDB" id="K9WDE0"/>
<dbReference type="OrthoDB" id="163151at2"/>
<sequence>MSTYTLKIKLLSDTTFGRGDGVAGLVDQEVEHDCYGFPYLRGRTLKGLLSEECDNLIAVLSDDNQRQHWQAIADRLFGVPGSTLDTQAKIHVGDACLPSDLRGAIAAQLDSEQEKKRKNPKYKPALSSTDILESLTTIRRQTAIAPENGAPAEHSLRSARVILRELPFESKLLFETELNKDSEDDQDMLALLAVGTLALRRIGSGRNRGRGHVQYSLYNYSNELTKDMDSIQRFGRIR</sequence>